<sequence length="154" mass="17087">MHFCQKHSLLSTSKTNETPWLQLQLMRRLTWAVLLIGSVIASIGCSGYSPAEHRVDTNVAHDTLQRVLSQWQQGRSSEDCLAMQPPVIVQDMDWKSGTQLDAFEIVAPGEARDANYYCEVTLSLHSSDSPPRSKKVVYLVGTSPVLTVFRSAAP</sequence>
<dbReference type="EMBL" id="CP036318">
    <property type="protein sequence ID" value="QDV54908.1"/>
    <property type="molecule type" value="Genomic_DNA"/>
</dbReference>
<evidence type="ECO:0000313" key="2">
    <source>
        <dbReference type="Proteomes" id="UP000316770"/>
    </source>
</evidence>
<keyword evidence="2" id="KW-1185">Reference proteome</keyword>
<proteinExistence type="predicted"/>
<accession>A0A518IPA0</accession>
<dbReference type="AlphaFoldDB" id="A0A518IPA0"/>
<organism evidence="1 2">
    <name type="scientific">Rosistilla oblonga</name>
    <dbReference type="NCBI Taxonomy" id="2527990"/>
    <lineage>
        <taxon>Bacteria</taxon>
        <taxon>Pseudomonadati</taxon>
        <taxon>Planctomycetota</taxon>
        <taxon>Planctomycetia</taxon>
        <taxon>Pirellulales</taxon>
        <taxon>Pirellulaceae</taxon>
        <taxon>Rosistilla</taxon>
    </lineage>
</organism>
<name>A0A518IPA0_9BACT</name>
<reference evidence="1 2" key="1">
    <citation type="submission" date="2019-02" db="EMBL/GenBank/DDBJ databases">
        <title>Deep-cultivation of Planctomycetes and their phenomic and genomic characterization uncovers novel biology.</title>
        <authorList>
            <person name="Wiegand S."/>
            <person name="Jogler M."/>
            <person name="Boedeker C."/>
            <person name="Pinto D."/>
            <person name="Vollmers J."/>
            <person name="Rivas-Marin E."/>
            <person name="Kohn T."/>
            <person name="Peeters S.H."/>
            <person name="Heuer A."/>
            <person name="Rast P."/>
            <person name="Oberbeckmann S."/>
            <person name="Bunk B."/>
            <person name="Jeske O."/>
            <person name="Meyerdierks A."/>
            <person name="Storesund J.E."/>
            <person name="Kallscheuer N."/>
            <person name="Luecker S."/>
            <person name="Lage O.M."/>
            <person name="Pohl T."/>
            <person name="Merkel B.J."/>
            <person name="Hornburger P."/>
            <person name="Mueller R.-W."/>
            <person name="Bruemmer F."/>
            <person name="Labrenz M."/>
            <person name="Spormann A.M."/>
            <person name="Op den Camp H."/>
            <person name="Overmann J."/>
            <person name="Amann R."/>
            <person name="Jetten M.S.M."/>
            <person name="Mascher T."/>
            <person name="Medema M.H."/>
            <person name="Devos D.P."/>
            <person name="Kaster A.-K."/>
            <person name="Ovreas L."/>
            <person name="Rohde M."/>
            <person name="Galperin M.Y."/>
            <person name="Jogler C."/>
        </authorList>
    </citation>
    <scope>NUCLEOTIDE SEQUENCE [LARGE SCALE GENOMIC DNA]</scope>
    <source>
        <strain evidence="1 2">Mal33</strain>
    </source>
</reference>
<dbReference type="Proteomes" id="UP000316770">
    <property type="component" value="Chromosome"/>
</dbReference>
<protein>
    <submittedName>
        <fullName evidence="1">Uncharacterized protein</fullName>
    </submittedName>
</protein>
<evidence type="ECO:0000313" key="1">
    <source>
        <dbReference type="EMBL" id="QDV54908.1"/>
    </source>
</evidence>
<gene>
    <name evidence="1" type="ORF">Mal33_08740</name>
</gene>